<sequence>MLMASVVKKMECYNIRKSVKDLGEDLKEKIKAERVCDDYKVLGNAFVMLLSFERYYWRNGSYASLTVMLTDDGQMQTADIVGSGGGEGLWNFSYGANAEFADMAVEVLQEYGFQEKNNECNRN</sequence>
<proteinExistence type="predicted"/>
<dbReference type="EMBL" id="CACRTG010000021">
    <property type="protein sequence ID" value="VYT25924.1"/>
    <property type="molecule type" value="Genomic_DNA"/>
</dbReference>
<dbReference type="InterPro" id="IPR046117">
    <property type="entry name" value="DUF6054"/>
</dbReference>
<organism evidence="1">
    <name type="scientific">[Clostridium] nexile</name>
    <dbReference type="NCBI Taxonomy" id="29361"/>
    <lineage>
        <taxon>Bacteria</taxon>
        <taxon>Bacillati</taxon>
        <taxon>Bacillota</taxon>
        <taxon>Clostridia</taxon>
        <taxon>Lachnospirales</taxon>
        <taxon>Lachnospiraceae</taxon>
        <taxon>Tyzzerella</taxon>
    </lineage>
</organism>
<dbReference type="AlphaFoldDB" id="A0A6N2V666"/>
<protein>
    <submittedName>
        <fullName evidence="1">Uncharacterized protein</fullName>
    </submittedName>
</protein>
<evidence type="ECO:0000313" key="1">
    <source>
        <dbReference type="EMBL" id="VYT25924.1"/>
    </source>
</evidence>
<name>A0A6N2V666_9FIRM</name>
<reference evidence="1" key="1">
    <citation type="submission" date="2019-11" db="EMBL/GenBank/DDBJ databases">
        <authorList>
            <person name="Feng L."/>
        </authorList>
    </citation>
    <scope>NUCLEOTIDE SEQUENCE</scope>
    <source>
        <strain evidence="1">CnexileLFYP112</strain>
    </source>
</reference>
<gene>
    <name evidence="1" type="ORF">CNLFYP112_02534</name>
</gene>
<accession>A0A6N2V666</accession>
<dbReference type="Pfam" id="PF19524">
    <property type="entry name" value="DUF6054"/>
    <property type="match status" value="1"/>
</dbReference>